<dbReference type="AlphaFoldDB" id="I4A858"/>
<evidence type="ECO:0000313" key="2">
    <source>
        <dbReference type="EMBL" id="AFM00143.1"/>
    </source>
</evidence>
<dbReference type="GO" id="GO:0016070">
    <property type="term" value="P:RNA metabolic process"/>
    <property type="evidence" value="ECO:0007669"/>
    <property type="project" value="InterPro"/>
</dbReference>
<sequence>MDRITGTGTRILTVAYTHQNGVERPFIRLRGKWLQELGFLPGAKIEVRETKDGLVIKALPLPEQADPFQEDCFLCRHGGITSMVKET</sequence>
<proteinExistence type="predicted"/>
<organism evidence="2 3">
    <name type="scientific">Desulfitobacterium dehalogenans (strain ATCC 51507 / DSM 9161 / JW/IU-DC1)</name>
    <dbReference type="NCBI Taxonomy" id="756499"/>
    <lineage>
        <taxon>Bacteria</taxon>
        <taxon>Bacillati</taxon>
        <taxon>Bacillota</taxon>
        <taxon>Clostridia</taxon>
        <taxon>Eubacteriales</taxon>
        <taxon>Desulfitobacteriaceae</taxon>
        <taxon>Desulfitobacterium</taxon>
    </lineage>
</organism>
<dbReference type="HOGENOM" id="CLU_2478250_0_0_9"/>
<reference evidence="2 3" key="2">
    <citation type="journal article" date="2015" name="J. Bacteriol.">
        <title>Genomic, proteomic, and biochemical analysis of the organohalide respiratory pathway in Desulfitobacterium dehalogenans.</title>
        <authorList>
            <person name="Kruse T."/>
            <person name="van de Pas B.A."/>
            <person name="Atteia A."/>
            <person name="Krab K."/>
            <person name="Hagen W.R."/>
            <person name="Goodwin L."/>
            <person name="Chain P."/>
            <person name="Boeren S."/>
            <person name="Maphosa F."/>
            <person name="Schraa G."/>
            <person name="de Vos W.M."/>
            <person name="van der Oost J."/>
            <person name="Smidt H."/>
            <person name="Stams A.J."/>
        </authorList>
    </citation>
    <scope>NUCLEOTIDE SEQUENCE [LARGE SCALE GENOMIC DNA]</scope>
    <source>
        <strain evidence="3">ATCC 51507 / DSM 9161 / JW/IU-DC1</strain>
    </source>
</reference>
<dbReference type="GO" id="GO:0005737">
    <property type="term" value="C:cytoplasm"/>
    <property type="evidence" value="ECO:0007669"/>
    <property type="project" value="InterPro"/>
</dbReference>
<dbReference type="KEGG" id="ddh:Desde_1747"/>
<protein>
    <recommendedName>
        <fullName evidence="1">Toxin SymE-like domain-containing protein</fullName>
    </recommendedName>
</protein>
<keyword evidence="3" id="KW-1185">Reference proteome</keyword>
<dbReference type="GO" id="GO:0003723">
    <property type="term" value="F:RNA binding"/>
    <property type="evidence" value="ECO:0007669"/>
    <property type="project" value="InterPro"/>
</dbReference>
<dbReference type="Proteomes" id="UP000006053">
    <property type="component" value="Chromosome"/>
</dbReference>
<accession>I4A858</accession>
<dbReference type="GO" id="GO:0016788">
    <property type="term" value="F:hydrolase activity, acting on ester bonds"/>
    <property type="evidence" value="ECO:0007669"/>
    <property type="project" value="InterPro"/>
</dbReference>
<dbReference type="Pfam" id="PF08845">
    <property type="entry name" value="SymE_toxin"/>
    <property type="match status" value="1"/>
</dbReference>
<dbReference type="EMBL" id="CP003348">
    <property type="protein sequence ID" value="AFM00143.1"/>
    <property type="molecule type" value="Genomic_DNA"/>
</dbReference>
<evidence type="ECO:0000313" key="3">
    <source>
        <dbReference type="Proteomes" id="UP000006053"/>
    </source>
</evidence>
<dbReference type="InterPro" id="IPR014944">
    <property type="entry name" value="Toxin_SymE-like"/>
</dbReference>
<dbReference type="STRING" id="756499.Desde_1747"/>
<dbReference type="RefSeq" id="WP_014793631.1">
    <property type="nucleotide sequence ID" value="NC_018017.1"/>
</dbReference>
<name>I4A858_DESDJ</name>
<gene>
    <name evidence="2" type="ordered locus">Desde_1747</name>
</gene>
<feature type="domain" description="Toxin SymE-like" evidence="1">
    <location>
        <begin position="10"/>
        <end position="58"/>
    </location>
</feature>
<reference evidence="3" key="1">
    <citation type="submission" date="2012-06" db="EMBL/GenBank/DDBJ databases">
        <title>Complete sequence of Desulfitobacterium dehalogenans ATCC 51507.</title>
        <authorList>
            <person name="Lucas S."/>
            <person name="Han J."/>
            <person name="Lapidus A."/>
            <person name="Cheng J.-F."/>
            <person name="Goodwin L."/>
            <person name="Pitluck S."/>
            <person name="Peters L."/>
            <person name="Ovchinnikova G."/>
            <person name="Teshima H."/>
            <person name="Detter J.C."/>
            <person name="Han C."/>
            <person name="Tapia R."/>
            <person name="Land M."/>
            <person name="Hauser L."/>
            <person name="Kyrpides N."/>
            <person name="Ivanova N."/>
            <person name="Pagani I."/>
            <person name="Kruse T."/>
            <person name="de Vos W.M."/>
            <person name="Smidt H."/>
            <person name="Woyke T."/>
        </authorList>
    </citation>
    <scope>NUCLEOTIDE SEQUENCE [LARGE SCALE GENOMIC DNA]</scope>
    <source>
        <strain evidence="3">ATCC 51507 / DSM 9161 / JW/IU-DC1</strain>
    </source>
</reference>
<evidence type="ECO:0000259" key="1">
    <source>
        <dbReference type="Pfam" id="PF08845"/>
    </source>
</evidence>
<dbReference type="OrthoDB" id="9803936at2"/>